<dbReference type="InterPro" id="IPR036611">
    <property type="entry name" value="Trigger_fac_ribosome-bd_sf"/>
</dbReference>
<dbReference type="GO" id="GO:0005737">
    <property type="term" value="C:cytoplasm"/>
    <property type="evidence" value="ECO:0007669"/>
    <property type="project" value="UniProtKB-SubCell"/>
</dbReference>
<dbReference type="AlphaFoldDB" id="A0A8J6NFA0"/>
<feature type="domain" description="PPIase FKBP-type" evidence="10">
    <location>
        <begin position="157"/>
        <end position="238"/>
    </location>
</feature>
<keyword evidence="9" id="KW-0131">Cell cycle</keyword>
<keyword evidence="9" id="KW-0132">Cell division</keyword>
<evidence type="ECO:0000313" key="13">
    <source>
        <dbReference type="EMBL" id="MBC8318360.1"/>
    </source>
</evidence>
<gene>
    <name evidence="9 13" type="primary">tig</name>
    <name evidence="13" type="ORF">H8E41_10680</name>
</gene>
<name>A0A8J6NFA0_9BACT</name>
<protein>
    <recommendedName>
        <fullName evidence="4 9">Trigger factor</fullName>
        <shortName evidence="9">TF</shortName>
        <ecNumber evidence="3 9">5.2.1.8</ecNumber>
    </recommendedName>
    <alternativeName>
        <fullName evidence="8 9">PPIase</fullName>
    </alternativeName>
</protein>
<dbReference type="InterPro" id="IPR037041">
    <property type="entry name" value="Trigger_fac_C_sf"/>
</dbReference>
<evidence type="ECO:0000259" key="12">
    <source>
        <dbReference type="Pfam" id="PF05698"/>
    </source>
</evidence>
<dbReference type="InterPro" id="IPR008881">
    <property type="entry name" value="Trigger_fac_ribosome-bd_bac"/>
</dbReference>
<accession>A0A8J6NFA0</accession>
<dbReference type="GO" id="GO:0003755">
    <property type="term" value="F:peptidyl-prolyl cis-trans isomerase activity"/>
    <property type="evidence" value="ECO:0007669"/>
    <property type="project" value="UniProtKB-UniRule"/>
</dbReference>
<dbReference type="Proteomes" id="UP000614424">
    <property type="component" value="Unassembled WGS sequence"/>
</dbReference>
<comment type="subcellular location">
    <subcellularLocation>
        <location evidence="9">Cytoplasm</location>
    </subcellularLocation>
    <text evidence="9">About half TF is bound to the ribosome near the polypeptide exit tunnel while the other half is free in the cytoplasm.</text>
</comment>
<comment type="catalytic activity">
    <reaction evidence="1 9">
        <text>[protein]-peptidylproline (omega=180) = [protein]-peptidylproline (omega=0)</text>
        <dbReference type="Rhea" id="RHEA:16237"/>
        <dbReference type="Rhea" id="RHEA-COMP:10747"/>
        <dbReference type="Rhea" id="RHEA-COMP:10748"/>
        <dbReference type="ChEBI" id="CHEBI:83833"/>
        <dbReference type="ChEBI" id="CHEBI:83834"/>
        <dbReference type="EC" id="5.2.1.8"/>
    </reaction>
</comment>
<keyword evidence="5 9" id="KW-0697">Rotamase</keyword>
<dbReference type="PANTHER" id="PTHR30560:SF3">
    <property type="entry name" value="TRIGGER FACTOR-LIKE PROTEIN TIG, CHLOROPLASTIC"/>
    <property type="match status" value="1"/>
</dbReference>
<dbReference type="PIRSF" id="PIRSF003095">
    <property type="entry name" value="Trigger_factor"/>
    <property type="match status" value="1"/>
</dbReference>
<dbReference type="HAMAP" id="MF_00303">
    <property type="entry name" value="Trigger_factor_Tig"/>
    <property type="match status" value="1"/>
</dbReference>
<dbReference type="InterPro" id="IPR046357">
    <property type="entry name" value="PPIase_dom_sf"/>
</dbReference>
<dbReference type="Pfam" id="PF00254">
    <property type="entry name" value="FKBP_C"/>
    <property type="match status" value="1"/>
</dbReference>
<dbReference type="InterPro" id="IPR001179">
    <property type="entry name" value="PPIase_FKBP_dom"/>
</dbReference>
<dbReference type="GO" id="GO:0044183">
    <property type="term" value="F:protein folding chaperone"/>
    <property type="evidence" value="ECO:0007669"/>
    <property type="project" value="TreeGrafter"/>
</dbReference>
<comment type="domain">
    <text evidence="9">Consists of 3 domains; the N-terminus binds the ribosome, the middle domain has PPIase activity, while the C-terminus has intrinsic chaperone activity on its own.</text>
</comment>
<dbReference type="Gene3D" id="3.10.50.40">
    <property type="match status" value="1"/>
</dbReference>
<dbReference type="InterPro" id="IPR027304">
    <property type="entry name" value="Trigger_fact/SurA_dom_sf"/>
</dbReference>
<dbReference type="SUPFAM" id="SSF109998">
    <property type="entry name" value="Triger factor/SurA peptide-binding domain-like"/>
    <property type="match status" value="1"/>
</dbReference>
<dbReference type="NCBIfam" id="TIGR00115">
    <property type="entry name" value="tig"/>
    <property type="match status" value="1"/>
</dbReference>
<dbReference type="Gene3D" id="3.30.70.1050">
    <property type="entry name" value="Trigger factor ribosome-binding domain"/>
    <property type="match status" value="1"/>
</dbReference>
<dbReference type="InterPro" id="IPR005215">
    <property type="entry name" value="Trig_fac"/>
</dbReference>
<dbReference type="GO" id="GO:0015031">
    <property type="term" value="P:protein transport"/>
    <property type="evidence" value="ECO:0007669"/>
    <property type="project" value="UniProtKB-UniRule"/>
</dbReference>
<evidence type="ECO:0000259" key="10">
    <source>
        <dbReference type="Pfam" id="PF00254"/>
    </source>
</evidence>
<comment type="similarity">
    <text evidence="2 9">Belongs to the FKBP-type PPIase family. Tig subfamily.</text>
</comment>
<evidence type="ECO:0000313" key="14">
    <source>
        <dbReference type="Proteomes" id="UP000614424"/>
    </source>
</evidence>
<dbReference type="Gene3D" id="1.10.3120.10">
    <property type="entry name" value="Trigger factor, C-terminal domain"/>
    <property type="match status" value="1"/>
</dbReference>
<dbReference type="Pfam" id="PF05698">
    <property type="entry name" value="Trigger_C"/>
    <property type="match status" value="1"/>
</dbReference>
<evidence type="ECO:0000256" key="3">
    <source>
        <dbReference type="ARBA" id="ARBA00013194"/>
    </source>
</evidence>
<dbReference type="GO" id="GO:0051083">
    <property type="term" value="P:'de novo' cotranslational protein folding"/>
    <property type="evidence" value="ECO:0007669"/>
    <property type="project" value="TreeGrafter"/>
</dbReference>
<dbReference type="EMBL" id="JACNJZ010000153">
    <property type="protein sequence ID" value="MBC8318360.1"/>
    <property type="molecule type" value="Genomic_DNA"/>
</dbReference>
<reference evidence="13 14" key="1">
    <citation type="submission" date="2020-08" db="EMBL/GenBank/DDBJ databases">
        <title>Bridging the membrane lipid divide: bacteria of the FCB group superphylum have the potential to synthesize archaeal ether lipids.</title>
        <authorList>
            <person name="Villanueva L."/>
            <person name="Von Meijenfeldt F.A.B."/>
            <person name="Westbye A.B."/>
            <person name="Yadav S."/>
            <person name="Hopmans E.C."/>
            <person name="Dutilh B.E."/>
            <person name="Sinninghe Damste J.S."/>
        </authorList>
    </citation>
    <scope>NUCLEOTIDE SEQUENCE [LARGE SCALE GENOMIC DNA]</scope>
    <source>
        <strain evidence="13">NIOZ-UU47</strain>
    </source>
</reference>
<keyword evidence="6 9" id="KW-0143">Chaperone</keyword>
<dbReference type="PANTHER" id="PTHR30560">
    <property type="entry name" value="TRIGGER FACTOR CHAPERONE AND PEPTIDYL-PROLYL CIS/TRANS ISOMERASE"/>
    <property type="match status" value="1"/>
</dbReference>
<comment type="function">
    <text evidence="9">Involved in protein export. Acts as a chaperone by maintaining the newly synthesized protein in an open conformation. Functions as a peptidyl-prolyl cis-trans isomerase.</text>
</comment>
<comment type="caution">
    <text evidence="13">The sequence shown here is derived from an EMBL/GenBank/DDBJ whole genome shotgun (WGS) entry which is preliminary data.</text>
</comment>
<dbReference type="SUPFAM" id="SSF54534">
    <property type="entry name" value="FKBP-like"/>
    <property type="match status" value="1"/>
</dbReference>
<dbReference type="SUPFAM" id="SSF102735">
    <property type="entry name" value="Trigger factor ribosome-binding domain"/>
    <property type="match status" value="1"/>
</dbReference>
<evidence type="ECO:0000256" key="8">
    <source>
        <dbReference type="ARBA" id="ARBA00029986"/>
    </source>
</evidence>
<feature type="domain" description="Trigger factor C-terminal" evidence="12">
    <location>
        <begin position="262"/>
        <end position="417"/>
    </location>
</feature>
<dbReference type="GO" id="GO:0051301">
    <property type="term" value="P:cell division"/>
    <property type="evidence" value="ECO:0007669"/>
    <property type="project" value="UniProtKB-KW"/>
</dbReference>
<evidence type="ECO:0000256" key="6">
    <source>
        <dbReference type="ARBA" id="ARBA00023186"/>
    </source>
</evidence>
<evidence type="ECO:0000256" key="9">
    <source>
        <dbReference type="HAMAP-Rule" id="MF_00303"/>
    </source>
</evidence>
<proteinExistence type="inferred from homology"/>
<feature type="domain" description="Trigger factor ribosome-binding bacterial" evidence="11">
    <location>
        <begin position="1"/>
        <end position="143"/>
    </location>
</feature>
<organism evidence="13 14">
    <name type="scientific">Candidatus Desulfobia pelagia</name>
    <dbReference type="NCBI Taxonomy" id="2841692"/>
    <lineage>
        <taxon>Bacteria</taxon>
        <taxon>Pseudomonadati</taxon>
        <taxon>Thermodesulfobacteriota</taxon>
        <taxon>Desulfobulbia</taxon>
        <taxon>Desulfobulbales</taxon>
        <taxon>Desulfobulbaceae</taxon>
        <taxon>Candidatus Desulfobia</taxon>
    </lineage>
</organism>
<sequence>MQVSVEDAGSLTKKVTVVVPAKTVTKKLDKSYNKLKSDVSIKGFRKGKVPFKVLEKNYGEQVKAEVGEKLVQDTYFDAIEQSGLNVVVHPDIKSHSFTDEGTFEYVAEVAVKPEFELGEYNGIKVELPELTVTEEETDHALQALRKEMAPLKSVDDRSVQVGDVAVVDFQGFHENEPVKEIQGQNYSVDIGSGVNGKEFEDACLGLKKGEETSKVVPFPASFPNPVLSGKEIEFKITVKDIKERVLADLDDEFAKDVGEFDSLDALKTNIVEKITREKEEGRKGEFTDKLMMQILENHEFEVPDRLVAYEVSEQIKQLEQRLKQQGLTLESAGISQSQLIEDYQEASAKRVKGDFIIKKIAEVEKVKLEDEDIKGGFNRIAAQYNMPVEEVRKYFGNRDDLLPFMNELLNEKVLDFLRNKAEIIEVPIEAEAAEAAAAESTGENA</sequence>
<evidence type="ECO:0000256" key="7">
    <source>
        <dbReference type="ARBA" id="ARBA00023235"/>
    </source>
</evidence>
<dbReference type="GO" id="GO:0043022">
    <property type="term" value="F:ribosome binding"/>
    <property type="evidence" value="ECO:0007669"/>
    <property type="project" value="TreeGrafter"/>
</dbReference>
<dbReference type="GO" id="GO:0043335">
    <property type="term" value="P:protein unfolding"/>
    <property type="evidence" value="ECO:0007669"/>
    <property type="project" value="TreeGrafter"/>
</dbReference>
<dbReference type="EC" id="5.2.1.8" evidence="3 9"/>
<dbReference type="InterPro" id="IPR008880">
    <property type="entry name" value="Trigger_fac_C"/>
</dbReference>
<evidence type="ECO:0000256" key="2">
    <source>
        <dbReference type="ARBA" id="ARBA00005464"/>
    </source>
</evidence>
<evidence type="ECO:0000256" key="5">
    <source>
        <dbReference type="ARBA" id="ARBA00023110"/>
    </source>
</evidence>
<dbReference type="Pfam" id="PF05697">
    <property type="entry name" value="Trigger_N"/>
    <property type="match status" value="1"/>
</dbReference>
<keyword evidence="9" id="KW-0963">Cytoplasm</keyword>
<evidence type="ECO:0000256" key="4">
    <source>
        <dbReference type="ARBA" id="ARBA00016902"/>
    </source>
</evidence>
<evidence type="ECO:0000256" key="1">
    <source>
        <dbReference type="ARBA" id="ARBA00000971"/>
    </source>
</evidence>
<keyword evidence="7 9" id="KW-0413">Isomerase</keyword>
<evidence type="ECO:0000259" key="11">
    <source>
        <dbReference type="Pfam" id="PF05697"/>
    </source>
</evidence>